<dbReference type="InterPro" id="IPR009776">
    <property type="entry name" value="Spore_0_M"/>
</dbReference>
<accession>A0A1H0WXA7</accession>
<name>A0A1H0WXA7_9BACI</name>
<dbReference type="PANTHER" id="PTHR40053:SF1">
    <property type="entry name" value="SPORULATION-CONTROL PROTEIN SPO0M"/>
    <property type="match status" value="1"/>
</dbReference>
<evidence type="ECO:0000313" key="2">
    <source>
        <dbReference type="Proteomes" id="UP000199159"/>
    </source>
</evidence>
<protein>
    <submittedName>
        <fullName evidence="1">Sporulation-control protein</fullName>
    </submittedName>
</protein>
<keyword evidence="2" id="KW-1185">Reference proteome</keyword>
<evidence type="ECO:0000313" key="1">
    <source>
        <dbReference type="EMBL" id="SDP95272.1"/>
    </source>
</evidence>
<dbReference type="PANTHER" id="PTHR40053">
    <property type="entry name" value="SPORULATION-CONTROL PROTEIN SPO0M"/>
    <property type="match status" value="1"/>
</dbReference>
<organism evidence="1 2">
    <name type="scientific">Litchfieldia salsa</name>
    <dbReference type="NCBI Taxonomy" id="930152"/>
    <lineage>
        <taxon>Bacteria</taxon>
        <taxon>Bacillati</taxon>
        <taxon>Bacillota</taxon>
        <taxon>Bacilli</taxon>
        <taxon>Bacillales</taxon>
        <taxon>Bacillaceae</taxon>
        <taxon>Litchfieldia</taxon>
    </lineage>
</organism>
<dbReference type="STRING" id="930152.SAMN05216565_11825"/>
<dbReference type="EMBL" id="FNJU01000018">
    <property type="protein sequence ID" value="SDP95272.1"/>
    <property type="molecule type" value="Genomic_DNA"/>
</dbReference>
<reference evidence="2" key="1">
    <citation type="submission" date="2016-10" db="EMBL/GenBank/DDBJ databases">
        <authorList>
            <person name="Varghese N."/>
            <person name="Submissions S."/>
        </authorList>
    </citation>
    <scope>NUCLEOTIDE SEQUENCE [LARGE SCALE GENOMIC DNA]</scope>
    <source>
        <strain evidence="2">IBRC-M10078</strain>
    </source>
</reference>
<dbReference type="AlphaFoldDB" id="A0A1H0WXA7"/>
<dbReference type="RefSeq" id="WP_090859291.1">
    <property type="nucleotide sequence ID" value="NZ_FNJU01000018.1"/>
</dbReference>
<proteinExistence type="predicted"/>
<gene>
    <name evidence="1" type="ORF">SAMN05216565_11825</name>
</gene>
<dbReference type="OrthoDB" id="2988706at2"/>
<dbReference type="Pfam" id="PF07070">
    <property type="entry name" value="Spo0M"/>
    <property type="match status" value="1"/>
</dbReference>
<dbReference type="Proteomes" id="UP000199159">
    <property type="component" value="Unassembled WGS sequence"/>
</dbReference>
<sequence>MLLRKYMSLLGIGSAKIDLVLSKESYTPGELIKGYFFLKGGTIEQQLKRIDCDFVRIREAGEEEAILDSTTILTSTLLQSEESNQIPFSFKLPSELLPSGSETTYRFKTRLHFKEGVKSIDQDLIQIV</sequence>